<dbReference type="KEGG" id="lbz:LBRM_29_2740"/>
<feature type="compositionally biased region" description="Basic and acidic residues" evidence="10">
    <location>
        <begin position="914"/>
        <end position="925"/>
    </location>
</feature>
<evidence type="ECO:0000259" key="12">
    <source>
        <dbReference type="PROSITE" id="PS51845"/>
    </source>
</evidence>
<dbReference type="InterPro" id="IPR000306">
    <property type="entry name" value="Znf_FYVE"/>
</dbReference>
<accession>A0A3P3ZC63</accession>
<dbReference type="AlphaFoldDB" id="A0A3P3ZC63"/>
<feature type="binding site" evidence="6">
    <location>
        <position position="764"/>
    </location>
    <ligand>
        <name>AMP</name>
        <dbReference type="ChEBI" id="CHEBI:456215"/>
    </ligand>
</feature>
<evidence type="ECO:0000256" key="2">
    <source>
        <dbReference type="ARBA" id="ARBA00022771"/>
    </source>
</evidence>
<dbReference type="CDD" id="cd00077">
    <property type="entry name" value="HDc"/>
    <property type="match status" value="1"/>
</dbReference>
<evidence type="ECO:0000256" key="3">
    <source>
        <dbReference type="ARBA" id="ARBA00022801"/>
    </source>
</evidence>
<feature type="binding site" evidence="7">
    <location>
        <position position="651"/>
    </location>
    <ligand>
        <name>Zn(2+)</name>
        <dbReference type="ChEBI" id="CHEBI:29105"/>
        <label>1</label>
    </ligand>
</feature>
<keyword evidence="2 8" id="KW-0863">Zinc-finger</keyword>
<dbReference type="Pfam" id="PF01363">
    <property type="entry name" value="FYVE"/>
    <property type="match status" value="1"/>
</dbReference>
<dbReference type="PRINTS" id="PR00387">
    <property type="entry name" value="PDIESTERASE1"/>
</dbReference>
<feature type="compositionally biased region" description="Low complexity" evidence="10">
    <location>
        <begin position="192"/>
        <end position="201"/>
    </location>
</feature>
<evidence type="ECO:0000313" key="13">
    <source>
        <dbReference type="EMBL" id="SYZ67797.1"/>
    </source>
</evidence>
<evidence type="ECO:0000256" key="1">
    <source>
        <dbReference type="ARBA" id="ARBA00022723"/>
    </source>
</evidence>
<dbReference type="SMART" id="SM00064">
    <property type="entry name" value="FYVE"/>
    <property type="match status" value="1"/>
</dbReference>
<dbReference type="InterPro" id="IPR036971">
    <property type="entry name" value="PDEase_catalytic_dom_sf"/>
</dbReference>
<evidence type="ECO:0000256" key="9">
    <source>
        <dbReference type="SAM" id="Coils"/>
    </source>
</evidence>
<dbReference type="Pfam" id="PF00233">
    <property type="entry name" value="PDEase_I"/>
    <property type="match status" value="1"/>
</dbReference>
<dbReference type="InterPro" id="IPR011011">
    <property type="entry name" value="Znf_FYVE_PHD"/>
</dbReference>
<feature type="binding site" evidence="6">
    <location>
        <position position="651"/>
    </location>
    <ligand>
        <name>AMP</name>
        <dbReference type="ChEBI" id="CHEBI:456215"/>
    </ligand>
</feature>
<feature type="coiled-coil region" evidence="9">
    <location>
        <begin position="306"/>
        <end position="333"/>
    </location>
</feature>
<keyword evidence="3" id="KW-0378">Hydrolase</keyword>
<organism evidence="13 14">
    <name type="scientific">Leishmania braziliensis MHOM/BR/75/M2904</name>
    <dbReference type="NCBI Taxonomy" id="420245"/>
    <lineage>
        <taxon>Eukaryota</taxon>
        <taxon>Discoba</taxon>
        <taxon>Euglenozoa</taxon>
        <taxon>Kinetoplastea</taxon>
        <taxon>Metakinetoplastina</taxon>
        <taxon>Trypanosomatida</taxon>
        <taxon>Trypanosomatidae</taxon>
        <taxon>Leishmaniinae</taxon>
        <taxon>Leishmania</taxon>
        <taxon>Leishmania braziliensis species complex</taxon>
    </lineage>
</organism>
<feature type="binding site" evidence="7">
    <location>
        <position position="613"/>
    </location>
    <ligand>
        <name>Zn(2+)</name>
        <dbReference type="ChEBI" id="CHEBI:29105"/>
        <label>1</label>
    </ligand>
</feature>
<feature type="compositionally biased region" description="Basic and acidic residues" evidence="10">
    <location>
        <begin position="936"/>
        <end position="946"/>
    </location>
</feature>
<feature type="binding site" evidence="7">
    <location>
        <position position="651"/>
    </location>
    <ligand>
        <name>Zn(2+)</name>
        <dbReference type="ChEBI" id="CHEBI:29105"/>
        <label>2</label>
    </ligand>
</feature>
<proteinExistence type="predicted"/>
<reference evidence="13 14" key="1">
    <citation type="submission" date="2018-09" db="EMBL/GenBank/DDBJ databases">
        <authorList>
            <person name="Peiro R."/>
            <person name="Begona"/>
            <person name="Cbmso G."/>
            <person name="Lopez M."/>
            <person name="Gonzalez S."/>
        </authorList>
    </citation>
    <scope>NUCLEOTIDE SEQUENCE [LARGE SCALE GENOMIC DNA]</scope>
</reference>
<dbReference type="InterPro" id="IPR002073">
    <property type="entry name" value="PDEase_catalytic_dom"/>
</dbReference>
<evidence type="ECO:0000256" key="4">
    <source>
        <dbReference type="ARBA" id="ARBA00022833"/>
    </source>
</evidence>
<evidence type="ECO:0000256" key="7">
    <source>
        <dbReference type="PIRSR" id="PIRSR623088-3"/>
    </source>
</evidence>
<feature type="binding site" evidence="6">
    <location>
        <begin position="609"/>
        <end position="613"/>
    </location>
    <ligand>
        <name>AMP</name>
        <dbReference type="ChEBI" id="CHEBI:456215"/>
    </ligand>
</feature>
<dbReference type="InterPro" id="IPR003607">
    <property type="entry name" value="HD/PDEase_dom"/>
</dbReference>
<feature type="binding site" evidence="6">
    <location>
        <position position="813"/>
    </location>
    <ligand>
        <name>AMP</name>
        <dbReference type="ChEBI" id="CHEBI:456215"/>
    </ligand>
</feature>
<feature type="coiled-coil region" evidence="9">
    <location>
        <begin position="417"/>
        <end position="444"/>
    </location>
</feature>
<dbReference type="VEuPathDB" id="TriTrypDB:LbrM.29.2740"/>
<feature type="region of interest" description="Disordered" evidence="10">
    <location>
        <begin position="172"/>
        <end position="201"/>
    </location>
</feature>
<keyword evidence="4" id="KW-0862">Zinc</keyword>
<dbReference type="InterPro" id="IPR023088">
    <property type="entry name" value="PDEase"/>
</dbReference>
<sequence>MSLMPGHPVPRSQWVESAEVCAACGKRFSFFTSKENCPCCGRLFCSSCLSAQCTLFPMSAPKAVCIDCFRKTQDWRLSQLEQHAALTPADVGAASLPLSTSMEALELKLKALDEEFDRTKADTRRLREENDTLINLLTAKDTCIAELTEELMKAVASADAAAQSAEKLQLQLRDERDQRESTARQLEEAEQRAASAAQASEAMNAQIQEHMQAKVEWEASAVKLQSAVRKAEDMSVQSAEELSELRAAMKTMNTYSEEKIKQLTAQLQSIVEASTHLQKDYDRNVESLRAAEQSRIASDAAHDKELQRLREDLSKATSALAQAQERYERQQISAPKITDDAAAVDGVEKQREIATLKEQLASSSAAQRHLQGELDRAVEEALRLREDGALKSEAARALVSELRTQLNAQRTAVQQDLPREQEANARLRADLAEKERLVTKLRRGCFEAATAVRAELGDLRGKLVETKLSYEEGLRSWQTWLSELRAAVEAALQQQVLISAAASPSDIAALPHVPAATKSRWAQATIVEELQYVSVSNVNVGTIAPVPGLEKWEFDTVAEAQRGGEADVLMRIGHQIALNLNLFPDRASQHRWVCLLATVQANYRANPYHNRVHAADVMQGVYALICRCPGLLAHMTTVEKRAVVFAAAVHDIRHPGRSEMFLRNTFDAMYMRYNASQVLEQMHTATAFHLLATPELDFTHGDMSDTEALEFHGLVAALIGCTFMGRHASLMEQWSRPLQEGKTYDVTVAADRQQALSLFLHAADIGAQARGLAVAPKWLGIVEEMRAQGDEEAARGLPPSPGSSRSASLERGQLFFMEMFVVPLFDLVHQMFPSIESPMRNLRALHAHYCAALQETREFPPPVQYRTATKPVSNTVETTRTEALDAREAALKKREKALKQATQRLREATATVADRERQVGEKEAAVMRAETSVSTHRNERRSVPSSIDEEKLLRATTAVIAREARVERGVENVEKMTAALEEREAIASRLTEQLATIAEKVNQRRQLLRYREARVRGLEAALRAERLGNVSSEDYITGLASCPLVKPVTTATRFDRVSPPAVVVVKLESALEKLTSALRYM</sequence>
<evidence type="ECO:0000256" key="6">
    <source>
        <dbReference type="PIRSR" id="PIRSR623088-2"/>
    </source>
</evidence>
<dbReference type="RefSeq" id="XP_001566616.1">
    <property type="nucleotide sequence ID" value="XM_001566566.1"/>
</dbReference>
<feature type="compositionally biased region" description="Basic and acidic residues" evidence="10">
    <location>
        <begin position="172"/>
        <end position="191"/>
    </location>
</feature>
<feature type="coiled-coil region" evidence="9">
    <location>
        <begin position="102"/>
        <end position="129"/>
    </location>
</feature>
<evidence type="ECO:0000256" key="5">
    <source>
        <dbReference type="PIRSR" id="PIRSR623088-1"/>
    </source>
</evidence>
<dbReference type="InterPro" id="IPR013083">
    <property type="entry name" value="Znf_RING/FYVE/PHD"/>
</dbReference>
<dbReference type="CDD" id="cd00065">
    <property type="entry name" value="FYVE_like_SF"/>
    <property type="match status" value="1"/>
</dbReference>
<dbReference type="GO" id="GO:0008270">
    <property type="term" value="F:zinc ion binding"/>
    <property type="evidence" value="ECO:0007669"/>
    <property type="project" value="UniProtKB-KW"/>
</dbReference>
<dbReference type="Gene3D" id="3.30.40.10">
    <property type="entry name" value="Zinc/RING finger domain, C3HC4 (zinc finger)"/>
    <property type="match status" value="1"/>
</dbReference>
<dbReference type="GO" id="GO:0007165">
    <property type="term" value="P:signal transduction"/>
    <property type="evidence" value="ECO:0007669"/>
    <property type="project" value="InterPro"/>
</dbReference>
<name>A0A3P3ZC63_LEIBR</name>
<feature type="binding site" evidence="7">
    <location>
        <position position="764"/>
    </location>
    <ligand>
        <name>Zn(2+)</name>
        <dbReference type="ChEBI" id="CHEBI:29105"/>
        <label>1</label>
    </ligand>
</feature>
<evidence type="ECO:0000313" key="14">
    <source>
        <dbReference type="Proteomes" id="UP000319462"/>
    </source>
</evidence>
<dbReference type="SUPFAM" id="SSF57903">
    <property type="entry name" value="FYVE/PHD zinc finger"/>
    <property type="match status" value="1"/>
</dbReference>
<dbReference type="GO" id="GO:0004114">
    <property type="term" value="F:3',5'-cyclic-nucleotide phosphodiesterase activity"/>
    <property type="evidence" value="ECO:0007669"/>
    <property type="project" value="InterPro"/>
</dbReference>
<gene>
    <name evidence="13" type="ORF">LBRM2904_29.2810</name>
</gene>
<dbReference type="EMBL" id="LS997628">
    <property type="protein sequence ID" value="SYZ67797.1"/>
    <property type="molecule type" value="Genomic_DNA"/>
</dbReference>
<protein>
    <submittedName>
        <fullName evidence="13">3'_-5'-cyclic_nucleotide_phosphodiesterase</fullName>
    </submittedName>
</protein>
<feature type="binding site" evidence="7">
    <location>
        <position position="650"/>
    </location>
    <ligand>
        <name>Zn(2+)</name>
        <dbReference type="ChEBI" id="CHEBI:29105"/>
        <label>1</label>
    </ligand>
</feature>
<dbReference type="Gene3D" id="1.10.1300.10">
    <property type="entry name" value="3'5'-cyclic nucleotide phosphodiesterase, catalytic domain"/>
    <property type="match status" value="1"/>
</dbReference>
<dbReference type="Proteomes" id="UP000319462">
    <property type="component" value="Chromosome 29"/>
</dbReference>
<evidence type="ECO:0000256" key="8">
    <source>
        <dbReference type="PROSITE-ProRule" id="PRU00091"/>
    </source>
</evidence>
<keyword evidence="9" id="KW-0175">Coiled coil</keyword>
<feature type="active site" description="Proton donor" evidence="5">
    <location>
        <position position="609"/>
    </location>
</feature>
<feature type="domain" description="FYVE-type" evidence="11">
    <location>
        <begin position="15"/>
        <end position="73"/>
    </location>
</feature>
<keyword evidence="1 7" id="KW-0479">Metal-binding</keyword>
<dbReference type="InterPro" id="IPR017455">
    <property type="entry name" value="Znf_FYVE-rel"/>
</dbReference>
<feature type="region of interest" description="Disordered" evidence="10">
    <location>
        <begin position="914"/>
        <end position="946"/>
    </location>
</feature>
<dbReference type="SUPFAM" id="SSF109604">
    <property type="entry name" value="HD-domain/PDEase-like"/>
    <property type="match status" value="1"/>
</dbReference>
<dbReference type="PROSITE" id="PS51845">
    <property type="entry name" value="PDEASE_I_2"/>
    <property type="match status" value="1"/>
</dbReference>
<evidence type="ECO:0000259" key="11">
    <source>
        <dbReference type="PROSITE" id="PS50178"/>
    </source>
</evidence>
<evidence type="ECO:0000256" key="10">
    <source>
        <dbReference type="SAM" id="MobiDB-lite"/>
    </source>
</evidence>
<feature type="domain" description="PDEase" evidence="12">
    <location>
        <begin position="522"/>
        <end position="856"/>
    </location>
</feature>
<dbReference type="PANTHER" id="PTHR11347">
    <property type="entry name" value="CYCLIC NUCLEOTIDE PHOSPHODIESTERASE"/>
    <property type="match status" value="1"/>
</dbReference>
<dbReference type="PROSITE" id="PS50178">
    <property type="entry name" value="ZF_FYVE"/>
    <property type="match status" value="1"/>
</dbReference>